<keyword evidence="4" id="KW-1185">Reference proteome</keyword>
<proteinExistence type="predicted"/>
<comment type="caution">
    <text evidence="3">The sequence shown here is derived from an EMBL/GenBank/DDBJ whole genome shotgun (WGS) entry which is preliminary data.</text>
</comment>
<protein>
    <submittedName>
        <fullName evidence="3">Prepilin-type N-terminal cleavage/methylation domain-containing protein/prepilin-type processing-associated H-X9-DG protein</fullName>
    </submittedName>
</protein>
<feature type="domain" description="DUF1559" evidence="2">
    <location>
        <begin position="55"/>
        <end position="92"/>
    </location>
</feature>
<organism evidence="3 4">
    <name type="scientific">Victivallis vadensis</name>
    <dbReference type="NCBI Taxonomy" id="172901"/>
    <lineage>
        <taxon>Bacteria</taxon>
        <taxon>Pseudomonadati</taxon>
        <taxon>Lentisphaerota</taxon>
        <taxon>Lentisphaeria</taxon>
        <taxon>Victivallales</taxon>
        <taxon>Victivallaceae</taxon>
        <taxon>Victivallis</taxon>
    </lineage>
</organism>
<dbReference type="InterPro" id="IPR012902">
    <property type="entry name" value="N_methyl_site"/>
</dbReference>
<dbReference type="Gene3D" id="3.30.700.10">
    <property type="entry name" value="Glycoprotein, Type 4 Pilin"/>
    <property type="match status" value="1"/>
</dbReference>
<keyword evidence="1" id="KW-0812">Transmembrane</keyword>
<reference evidence="3 4" key="1">
    <citation type="submission" date="2018-04" db="EMBL/GenBank/DDBJ databases">
        <title>Genomic Encyclopedia of Type Strains, Phase IV (KMG-IV): sequencing the most valuable type-strain genomes for metagenomic binning, comparative biology and taxonomic classification.</title>
        <authorList>
            <person name="Goeker M."/>
        </authorList>
    </citation>
    <scope>NUCLEOTIDE SEQUENCE [LARGE SCALE GENOMIC DNA]</scope>
    <source>
        <strain evidence="3 4">DSM 14823</strain>
    </source>
</reference>
<dbReference type="GeneID" id="78294847"/>
<keyword evidence="1" id="KW-0472">Membrane</keyword>
<dbReference type="Proteomes" id="UP000245959">
    <property type="component" value="Unassembled WGS sequence"/>
</dbReference>
<sequence>MRNMTESSELQCGGLAARRIGISGILRNNFTLIELLVVIVIIAILAGILLPALNQAREKSRQSSCLSNFKQLGLALAGYESDYDFLPFGDHDVGSLQTIRTATYYSGDSETTEEYYWEKYTGSIYYYLNNYLSARKVAVCPSSANWADDKWFMGEAAKRNVTYRWFSLASSYDLINTPAGRIPVPTRMSRPLQIFSMALFNQTYYGTDSPQNLSPSEVWLMGESYFKFPDSKLGPHGEERGNMVYADGHAASAYPVDTGFYQKFPEPPEP</sequence>
<dbReference type="SUPFAM" id="SSF54523">
    <property type="entry name" value="Pili subunits"/>
    <property type="match status" value="1"/>
</dbReference>
<evidence type="ECO:0000313" key="4">
    <source>
        <dbReference type="Proteomes" id="UP000245959"/>
    </source>
</evidence>
<accession>A0A2U1B3V3</accession>
<dbReference type="AlphaFoldDB" id="A0A2U1B3V3"/>
<dbReference type="InterPro" id="IPR045584">
    <property type="entry name" value="Pilin-like"/>
</dbReference>
<dbReference type="PANTHER" id="PTHR30093:SF2">
    <property type="entry name" value="TYPE II SECRETION SYSTEM PROTEIN H"/>
    <property type="match status" value="1"/>
</dbReference>
<gene>
    <name evidence="3" type="ORF">C8D82_10944</name>
</gene>
<dbReference type="InterPro" id="IPR011453">
    <property type="entry name" value="DUF1559"/>
</dbReference>
<evidence type="ECO:0000256" key="1">
    <source>
        <dbReference type="SAM" id="Phobius"/>
    </source>
</evidence>
<dbReference type="RefSeq" id="WP_419642716.1">
    <property type="nucleotide sequence ID" value="NZ_CALXNT010000039.1"/>
</dbReference>
<evidence type="ECO:0000259" key="2">
    <source>
        <dbReference type="Pfam" id="PF07596"/>
    </source>
</evidence>
<evidence type="ECO:0000313" key="3">
    <source>
        <dbReference type="EMBL" id="PVY43359.1"/>
    </source>
</evidence>
<feature type="transmembrane region" description="Helical" evidence="1">
    <location>
        <begin position="32"/>
        <end position="53"/>
    </location>
</feature>
<keyword evidence="1" id="KW-1133">Transmembrane helix</keyword>
<dbReference type="Pfam" id="PF07596">
    <property type="entry name" value="SBP_bac_10"/>
    <property type="match status" value="1"/>
</dbReference>
<name>A0A2U1B3V3_9BACT</name>
<dbReference type="PANTHER" id="PTHR30093">
    <property type="entry name" value="GENERAL SECRETION PATHWAY PROTEIN G"/>
    <property type="match status" value="1"/>
</dbReference>
<dbReference type="EMBL" id="QEKH01000009">
    <property type="protein sequence ID" value="PVY43359.1"/>
    <property type="molecule type" value="Genomic_DNA"/>
</dbReference>
<dbReference type="NCBIfam" id="TIGR02532">
    <property type="entry name" value="IV_pilin_GFxxxE"/>
    <property type="match status" value="1"/>
</dbReference>